<dbReference type="RefSeq" id="WP_104428392.1">
    <property type="nucleotide sequence ID" value="NZ_PTIZ01000003.1"/>
</dbReference>
<name>A0A2S6HGX4_9GAMM</name>
<dbReference type="EMBL" id="PTIZ01000003">
    <property type="protein sequence ID" value="PPK76735.1"/>
    <property type="molecule type" value="Genomic_DNA"/>
</dbReference>
<gene>
    <name evidence="2" type="ORF">B0F87_103342</name>
</gene>
<organism evidence="2 3">
    <name type="scientific">Methylobacter tundripaludum</name>
    <dbReference type="NCBI Taxonomy" id="173365"/>
    <lineage>
        <taxon>Bacteria</taxon>
        <taxon>Pseudomonadati</taxon>
        <taxon>Pseudomonadota</taxon>
        <taxon>Gammaproteobacteria</taxon>
        <taxon>Methylococcales</taxon>
        <taxon>Methylococcaceae</taxon>
        <taxon>Methylobacter</taxon>
    </lineage>
</organism>
<keyword evidence="1" id="KW-1133">Transmembrane helix</keyword>
<accession>A0A2S6HGX4</accession>
<sequence>MSEQVIIEIIKTIPAVLWPTLVLVLSLIFRKDIKNLFRRIKSGSVLGNNFELKDEVEALASKVTEIPTAKPEERKLEKMLIQRELDTNPVGELTLLSATIEKELRKTLYITGWFNNTRVGSVKSIVNSLVSNGALPMNQKSSVDLFMDIRNKIVHGTESVDVDSVRQVVDIGYALLNQIKNIQVERHFVEHTGVDIFSDPDCKNKISDGLGVILRTVSPGGKNITYQIFPSRVKYEKQGIEVTWEWSLEKIWGESYYVDPNSGEKKLAWKSSAEFVGRNAEDV</sequence>
<dbReference type="Proteomes" id="UP000240010">
    <property type="component" value="Unassembled WGS sequence"/>
</dbReference>
<feature type="transmembrane region" description="Helical" evidence="1">
    <location>
        <begin position="6"/>
        <end position="29"/>
    </location>
</feature>
<comment type="caution">
    <text evidence="2">The sequence shown here is derived from an EMBL/GenBank/DDBJ whole genome shotgun (WGS) entry which is preliminary data.</text>
</comment>
<evidence type="ECO:0000313" key="2">
    <source>
        <dbReference type="EMBL" id="PPK76735.1"/>
    </source>
</evidence>
<reference evidence="2 3" key="1">
    <citation type="submission" date="2018-02" db="EMBL/GenBank/DDBJ databases">
        <title>Subsurface microbial communities from deep shales in Ohio and West Virginia, USA.</title>
        <authorList>
            <person name="Wrighton K."/>
        </authorList>
    </citation>
    <scope>NUCLEOTIDE SEQUENCE [LARGE SCALE GENOMIC DNA]</scope>
    <source>
        <strain evidence="2 3">OWC-DMM</strain>
    </source>
</reference>
<keyword evidence="1" id="KW-0812">Transmembrane</keyword>
<protein>
    <submittedName>
        <fullName evidence="2">Uncharacterized protein</fullName>
    </submittedName>
</protein>
<evidence type="ECO:0000256" key="1">
    <source>
        <dbReference type="SAM" id="Phobius"/>
    </source>
</evidence>
<evidence type="ECO:0000313" key="3">
    <source>
        <dbReference type="Proteomes" id="UP000240010"/>
    </source>
</evidence>
<dbReference type="AlphaFoldDB" id="A0A2S6HGX4"/>
<keyword evidence="1" id="KW-0472">Membrane</keyword>
<proteinExistence type="predicted"/>